<dbReference type="SUPFAM" id="SSF103473">
    <property type="entry name" value="MFS general substrate transporter"/>
    <property type="match status" value="1"/>
</dbReference>
<comment type="subcellular location">
    <subcellularLocation>
        <location evidence="1">Cell membrane</location>
        <topology evidence="1">Multi-pass membrane protein</topology>
    </subcellularLocation>
</comment>
<dbReference type="Pfam" id="PF07690">
    <property type="entry name" value="MFS_1"/>
    <property type="match status" value="2"/>
</dbReference>
<evidence type="ECO:0000313" key="8">
    <source>
        <dbReference type="EMBL" id="MBD7908967.1"/>
    </source>
</evidence>
<dbReference type="InterPro" id="IPR020846">
    <property type="entry name" value="MFS_dom"/>
</dbReference>
<reference evidence="8 9" key="1">
    <citation type="submission" date="2020-08" db="EMBL/GenBank/DDBJ databases">
        <title>A Genomic Blueprint of the Chicken Gut Microbiome.</title>
        <authorList>
            <person name="Gilroy R."/>
            <person name="Ravi A."/>
            <person name="Getino M."/>
            <person name="Pursley I."/>
            <person name="Horton D.L."/>
            <person name="Alikhan N.-F."/>
            <person name="Baker D."/>
            <person name="Gharbi K."/>
            <person name="Hall N."/>
            <person name="Watson M."/>
            <person name="Adriaenssens E.M."/>
            <person name="Foster-Nyarko E."/>
            <person name="Jarju S."/>
            <person name="Secka A."/>
            <person name="Antonio M."/>
            <person name="Oren A."/>
            <person name="Chaudhuri R."/>
            <person name="La Ragione R.M."/>
            <person name="Hildebrand F."/>
            <person name="Pallen M.J."/>
        </authorList>
    </citation>
    <scope>NUCLEOTIDE SEQUENCE [LARGE SCALE GENOMIC DNA]</scope>
    <source>
        <strain evidence="8 9">Sa3CUA8</strain>
    </source>
</reference>
<evidence type="ECO:0000259" key="7">
    <source>
        <dbReference type="PROSITE" id="PS50850"/>
    </source>
</evidence>
<organism evidence="8 9">
    <name type="scientific">Sporosarcina gallistercoris</name>
    <dbReference type="NCBI Taxonomy" id="2762245"/>
    <lineage>
        <taxon>Bacteria</taxon>
        <taxon>Bacillati</taxon>
        <taxon>Bacillota</taxon>
        <taxon>Bacilli</taxon>
        <taxon>Bacillales</taxon>
        <taxon>Caryophanaceae</taxon>
        <taxon>Sporosarcina</taxon>
    </lineage>
</organism>
<evidence type="ECO:0000256" key="1">
    <source>
        <dbReference type="ARBA" id="ARBA00004651"/>
    </source>
</evidence>
<feature type="transmembrane region" description="Helical" evidence="6">
    <location>
        <begin position="20"/>
        <end position="43"/>
    </location>
</feature>
<accession>A0ABR8PLC3</accession>
<evidence type="ECO:0000256" key="3">
    <source>
        <dbReference type="ARBA" id="ARBA00022692"/>
    </source>
</evidence>
<evidence type="ECO:0000256" key="6">
    <source>
        <dbReference type="SAM" id="Phobius"/>
    </source>
</evidence>
<dbReference type="PROSITE" id="PS00216">
    <property type="entry name" value="SUGAR_TRANSPORT_1"/>
    <property type="match status" value="1"/>
</dbReference>
<keyword evidence="4 6" id="KW-1133">Transmembrane helix</keyword>
<name>A0ABR8PLC3_9BACL</name>
<evidence type="ECO:0000256" key="4">
    <source>
        <dbReference type="ARBA" id="ARBA00022989"/>
    </source>
</evidence>
<feature type="transmembrane region" description="Helical" evidence="6">
    <location>
        <begin position="390"/>
        <end position="413"/>
    </location>
</feature>
<keyword evidence="5 6" id="KW-0472">Membrane</keyword>
<feature type="transmembrane region" description="Helical" evidence="6">
    <location>
        <begin position="272"/>
        <end position="295"/>
    </location>
</feature>
<dbReference type="EMBL" id="JACSQY010000008">
    <property type="protein sequence ID" value="MBD7908967.1"/>
    <property type="molecule type" value="Genomic_DNA"/>
</dbReference>
<keyword evidence="3 6" id="KW-0812">Transmembrane</keyword>
<dbReference type="InterPro" id="IPR011701">
    <property type="entry name" value="MFS"/>
</dbReference>
<feature type="domain" description="Major facilitator superfamily (MFS) profile" evidence="7">
    <location>
        <begin position="17"/>
        <end position="419"/>
    </location>
</feature>
<dbReference type="InterPro" id="IPR036259">
    <property type="entry name" value="MFS_trans_sf"/>
</dbReference>
<keyword evidence="9" id="KW-1185">Reference proteome</keyword>
<dbReference type="Gene3D" id="1.20.1250.20">
    <property type="entry name" value="MFS general substrate transporter like domains"/>
    <property type="match status" value="2"/>
</dbReference>
<feature type="transmembrane region" description="Helical" evidence="6">
    <location>
        <begin position="181"/>
        <end position="200"/>
    </location>
</feature>
<dbReference type="RefSeq" id="WP_191690621.1">
    <property type="nucleotide sequence ID" value="NZ_JACSQY010000008.1"/>
</dbReference>
<keyword evidence="2" id="KW-0813">Transport</keyword>
<dbReference type="PANTHER" id="PTHR23525:SF1">
    <property type="entry name" value="NODULIN-LIKE DOMAIN-CONTAINING PROTEIN"/>
    <property type="match status" value="1"/>
</dbReference>
<dbReference type="InterPro" id="IPR005829">
    <property type="entry name" value="Sugar_transporter_CS"/>
</dbReference>
<evidence type="ECO:0000313" key="9">
    <source>
        <dbReference type="Proteomes" id="UP000659496"/>
    </source>
</evidence>
<feature type="transmembrane region" description="Helical" evidence="6">
    <location>
        <begin position="307"/>
        <end position="333"/>
    </location>
</feature>
<comment type="caution">
    <text evidence="8">The sequence shown here is derived from an EMBL/GenBank/DDBJ whole genome shotgun (WGS) entry which is preliminary data.</text>
</comment>
<dbReference type="PANTHER" id="PTHR23525">
    <property type="entry name" value="TRANSPORTER, PUTATIVE-RELATED"/>
    <property type="match status" value="1"/>
</dbReference>
<feature type="transmembrane region" description="Helical" evidence="6">
    <location>
        <begin position="55"/>
        <end position="75"/>
    </location>
</feature>
<feature type="transmembrane region" description="Helical" evidence="6">
    <location>
        <begin position="82"/>
        <end position="100"/>
    </location>
</feature>
<gene>
    <name evidence="8" type="ORF">H9659_11550</name>
</gene>
<dbReference type="Proteomes" id="UP000659496">
    <property type="component" value="Unassembled WGS sequence"/>
</dbReference>
<evidence type="ECO:0000256" key="5">
    <source>
        <dbReference type="ARBA" id="ARBA00023136"/>
    </source>
</evidence>
<dbReference type="PROSITE" id="PS50850">
    <property type="entry name" value="MFS"/>
    <property type="match status" value="1"/>
</dbReference>
<feature type="transmembrane region" description="Helical" evidence="6">
    <location>
        <begin position="141"/>
        <end position="161"/>
    </location>
</feature>
<protein>
    <submittedName>
        <fullName evidence="8">MFS transporter</fullName>
    </submittedName>
</protein>
<feature type="transmembrane region" description="Helical" evidence="6">
    <location>
        <begin position="106"/>
        <end position="129"/>
    </location>
</feature>
<proteinExistence type="predicted"/>
<sequence>MNLIRDWKKTISAFNRNVKFFLLANIFIQIGLGVFMVMYNLYIRELGMPETVNGKVISMTALATAIMLVPAGFLSDKFGRKWMITGGAAVTVITLFWRSATVLEEPIIYISLLTGVFMAFVQVSGIPFLAENSAPSERVKLFSIQFALITISQVIGSLAGGLLADGLQLYLNMAAVDAIRWSLYIGAGVFALGLPPLFALQDKPPIPVQVRTTAQKETEASSDELRDTSFKKNFILILHFSFAGLLIGIGSGLVVPYLNLYFANRFSASNSFIGLILSLGSAMTAVAALIGPVLVKKVGKVKALILFQLLSIPFLLLTGFTNSLMLASLGFLLRQALMNAGNPIQSAVAMELVSDKYRGLANSMNQTVFQLGWASMAPIATGLVVAQGFYWGYAIAFSITAALYVISSIYYYVVISKQKLSVD</sequence>
<feature type="transmembrane region" description="Helical" evidence="6">
    <location>
        <begin position="234"/>
        <end position="260"/>
    </location>
</feature>
<evidence type="ECO:0000256" key="2">
    <source>
        <dbReference type="ARBA" id="ARBA00022448"/>
    </source>
</evidence>